<evidence type="ECO:0000256" key="2">
    <source>
        <dbReference type="ARBA" id="ARBA00012438"/>
    </source>
</evidence>
<evidence type="ECO:0000256" key="3">
    <source>
        <dbReference type="ARBA" id="ARBA00022553"/>
    </source>
</evidence>
<keyword evidence="6 11" id="KW-0418">Kinase</keyword>
<feature type="transmembrane region" description="Helical" evidence="9">
    <location>
        <begin position="213"/>
        <end position="235"/>
    </location>
</feature>
<dbReference type="InterPro" id="IPR007891">
    <property type="entry name" value="CHASE3"/>
</dbReference>
<organism evidence="11 12">
    <name type="scientific">Tsuneonella suprasediminis</name>
    <dbReference type="NCBI Taxonomy" id="2306996"/>
    <lineage>
        <taxon>Bacteria</taxon>
        <taxon>Pseudomonadati</taxon>
        <taxon>Pseudomonadota</taxon>
        <taxon>Alphaproteobacteria</taxon>
        <taxon>Sphingomonadales</taxon>
        <taxon>Erythrobacteraceae</taxon>
        <taxon>Tsuneonella</taxon>
    </lineage>
</organism>
<comment type="caution">
    <text evidence="11">The sequence shown here is derived from an EMBL/GenBank/DDBJ whole genome shotgun (WGS) entry which is preliminary data.</text>
</comment>
<dbReference type="InterPro" id="IPR036890">
    <property type="entry name" value="HATPase_C_sf"/>
</dbReference>
<evidence type="ECO:0000256" key="7">
    <source>
        <dbReference type="ARBA" id="ARBA00022840"/>
    </source>
</evidence>
<keyword evidence="9" id="KW-0472">Membrane</keyword>
<keyword evidence="12" id="KW-1185">Reference proteome</keyword>
<feature type="region of interest" description="Disordered" evidence="8">
    <location>
        <begin position="1"/>
        <end position="20"/>
    </location>
</feature>
<evidence type="ECO:0000256" key="1">
    <source>
        <dbReference type="ARBA" id="ARBA00000085"/>
    </source>
</evidence>
<keyword evidence="4" id="KW-0808">Transferase</keyword>
<dbReference type="PANTHER" id="PTHR41523">
    <property type="entry name" value="TWO-COMPONENT SYSTEM SENSOR PROTEIN"/>
    <property type="match status" value="1"/>
</dbReference>
<keyword evidence="9" id="KW-1133">Transmembrane helix</keyword>
<keyword evidence="9" id="KW-0812">Transmembrane</keyword>
<dbReference type="AlphaFoldDB" id="A0A419R1C3"/>
<keyword evidence="7" id="KW-0067">ATP-binding</keyword>
<evidence type="ECO:0000256" key="6">
    <source>
        <dbReference type="ARBA" id="ARBA00022777"/>
    </source>
</evidence>
<dbReference type="Pfam" id="PF07536">
    <property type="entry name" value="HWE_HK"/>
    <property type="match status" value="1"/>
</dbReference>
<dbReference type="OrthoDB" id="136506at2"/>
<evidence type="ECO:0000256" key="5">
    <source>
        <dbReference type="ARBA" id="ARBA00022741"/>
    </source>
</evidence>
<dbReference type="InterPro" id="IPR011102">
    <property type="entry name" value="Sig_transdc_His_kinase_HWE"/>
</dbReference>
<dbReference type="InterPro" id="IPR003594">
    <property type="entry name" value="HATPase_dom"/>
</dbReference>
<dbReference type="SUPFAM" id="SSF55874">
    <property type="entry name" value="ATPase domain of HSP90 chaperone/DNA topoisomerase II/histidine kinase"/>
    <property type="match status" value="1"/>
</dbReference>
<dbReference type="Gene3D" id="3.30.565.10">
    <property type="entry name" value="Histidine kinase-like ATPase, C-terminal domain"/>
    <property type="match status" value="1"/>
</dbReference>
<reference evidence="11 12" key="1">
    <citation type="submission" date="2018-09" db="EMBL/GenBank/DDBJ databases">
        <title>Altererythrobacter sp.Ery1 and Ery12, the genome sequencing of novel strains in genus Alterythrobacter.</title>
        <authorList>
            <person name="Cheng H."/>
            <person name="Wu Y.-H."/>
            <person name="Fang C."/>
            <person name="Xu X.-W."/>
        </authorList>
    </citation>
    <scope>NUCLEOTIDE SEQUENCE [LARGE SCALE GENOMIC DNA]</scope>
    <source>
        <strain evidence="11 12">Ery12</strain>
    </source>
</reference>
<dbReference type="EMBL" id="RAHJ01000018">
    <property type="protein sequence ID" value="RJX67756.1"/>
    <property type="molecule type" value="Genomic_DNA"/>
</dbReference>
<evidence type="ECO:0000256" key="8">
    <source>
        <dbReference type="SAM" id="MobiDB-lite"/>
    </source>
</evidence>
<comment type="catalytic activity">
    <reaction evidence="1">
        <text>ATP + protein L-histidine = ADP + protein N-phospho-L-histidine.</text>
        <dbReference type="EC" id="2.7.13.3"/>
    </reaction>
</comment>
<dbReference type="Pfam" id="PF05227">
    <property type="entry name" value="CHASE3"/>
    <property type="match status" value="1"/>
</dbReference>
<feature type="domain" description="Signal transduction histidine kinase HWE region" evidence="10">
    <location>
        <begin position="264"/>
        <end position="346"/>
    </location>
</feature>
<gene>
    <name evidence="11" type="ORF">D6858_07105</name>
</gene>
<dbReference type="EC" id="2.7.13.3" evidence="2"/>
<dbReference type="RefSeq" id="WP_120108558.1">
    <property type="nucleotide sequence ID" value="NZ_RAHJ01000018.1"/>
</dbReference>
<sequence>MAMPPSLPSATEDQDAESVARLRARHTKRRRMMRRWGNMAVFLTVAAALIGAVLLIAQTVEAERHEREQVQKTNRILLQLRNISRAALNAETGQRGYVITLDRRYLGAYTLSRDTYRSEINKLRDLIGDNITVKQAELVDRIETLSDAKFAEMDETVKLMDHRDIFSAQKLILSDEGLETMGLLSQSIRDLEAIEQQILAQATAQSTRAEQRVMPLLAGLLVLLTVALVLGYLLVGRAARAEAEAAQAARLAEARDRADLLARELNHRVKNLFAVILAIVRMSAKDAPEAKPVVDRIAERIHALLSAHEVTQGKAQGATSDLGNLVQTAVKPYLSSDRVVNLDGSPVALTARQVTPLGLVLHELTTNAVKYGCWAIGGELTVRWEIDSDRITIVWSEDGAREVTPDTPVERTPDAAPAREGFGTLLMTSAARQLRGSINRDLSPEGLRVTIEFPHEGAPSEG</sequence>
<dbReference type="GO" id="GO:0004673">
    <property type="term" value="F:protein histidine kinase activity"/>
    <property type="evidence" value="ECO:0007669"/>
    <property type="project" value="UniProtKB-EC"/>
</dbReference>
<evidence type="ECO:0000259" key="10">
    <source>
        <dbReference type="SMART" id="SM00911"/>
    </source>
</evidence>
<protein>
    <recommendedName>
        <fullName evidence="2">histidine kinase</fullName>
        <ecNumber evidence="2">2.7.13.3</ecNumber>
    </recommendedName>
</protein>
<evidence type="ECO:0000313" key="12">
    <source>
        <dbReference type="Proteomes" id="UP000284322"/>
    </source>
</evidence>
<name>A0A419R1C3_9SPHN</name>
<dbReference type="CDD" id="cd19410">
    <property type="entry name" value="HK9-like_sensor"/>
    <property type="match status" value="1"/>
</dbReference>
<evidence type="ECO:0000256" key="9">
    <source>
        <dbReference type="SAM" id="Phobius"/>
    </source>
</evidence>
<accession>A0A419R1C3</accession>
<dbReference type="GO" id="GO:0005524">
    <property type="term" value="F:ATP binding"/>
    <property type="evidence" value="ECO:0007669"/>
    <property type="project" value="UniProtKB-KW"/>
</dbReference>
<keyword evidence="3" id="KW-0597">Phosphoprotein</keyword>
<dbReference type="SMART" id="SM00911">
    <property type="entry name" value="HWE_HK"/>
    <property type="match status" value="1"/>
</dbReference>
<dbReference type="PANTHER" id="PTHR41523:SF8">
    <property type="entry name" value="ETHYLENE RESPONSE SENSOR PROTEIN"/>
    <property type="match status" value="1"/>
</dbReference>
<dbReference type="CDD" id="cd16936">
    <property type="entry name" value="HATPase_RsbW-like"/>
    <property type="match status" value="1"/>
</dbReference>
<dbReference type="Pfam" id="PF13581">
    <property type="entry name" value="HATPase_c_2"/>
    <property type="match status" value="1"/>
</dbReference>
<evidence type="ECO:0000256" key="4">
    <source>
        <dbReference type="ARBA" id="ARBA00022679"/>
    </source>
</evidence>
<keyword evidence="5" id="KW-0547">Nucleotide-binding</keyword>
<evidence type="ECO:0000313" key="11">
    <source>
        <dbReference type="EMBL" id="RJX67756.1"/>
    </source>
</evidence>
<dbReference type="Proteomes" id="UP000284322">
    <property type="component" value="Unassembled WGS sequence"/>
</dbReference>
<proteinExistence type="predicted"/>